<dbReference type="Proteomes" id="UP000075615">
    <property type="component" value="Unassembled WGS sequence"/>
</dbReference>
<feature type="transmembrane region" description="Helical" evidence="1">
    <location>
        <begin position="155"/>
        <end position="173"/>
    </location>
</feature>
<dbReference type="EMBL" id="LRDB01000045">
    <property type="protein sequence ID" value="KYG75392.1"/>
    <property type="molecule type" value="Genomic_DNA"/>
</dbReference>
<reference evidence="2 3" key="1">
    <citation type="submission" date="2016-01" db="EMBL/GenBank/DDBJ databases">
        <title>Genome sequencing of Roseivirga echinicomitans KMM 6058.</title>
        <authorList>
            <person name="Selvaratnam C."/>
            <person name="Thevarajoo S."/>
            <person name="Goh K.M."/>
            <person name="Ee R."/>
            <person name="Chan K.-G."/>
            <person name="Chong C.S."/>
        </authorList>
    </citation>
    <scope>NUCLEOTIDE SEQUENCE [LARGE SCALE GENOMIC DNA]</scope>
    <source>
        <strain evidence="2 3">KMM 6058</strain>
    </source>
</reference>
<keyword evidence="3" id="KW-1185">Reference proteome</keyword>
<feature type="transmembrane region" description="Helical" evidence="1">
    <location>
        <begin position="12"/>
        <end position="32"/>
    </location>
</feature>
<protein>
    <recommendedName>
        <fullName evidence="4">Peptidase M50 domain-containing protein</fullName>
    </recommendedName>
</protein>
<keyword evidence="1" id="KW-0472">Membrane</keyword>
<keyword evidence="1" id="KW-1133">Transmembrane helix</keyword>
<keyword evidence="1" id="KW-0812">Transmembrane</keyword>
<gene>
    <name evidence="2" type="ORF">AWN68_07530</name>
</gene>
<evidence type="ECO:0000313" key="2">
    <source>
        <dbReference type="EMBL" id="KYG75392.1"/>
    </source>
</evidence>
<proteinExistence type="predicted"/>
<dbReference type="RefSeq" id="WP_068416670.1">
    <property type="nucleotide sequence ID" value="NZ_LRDB01000045.1"/>
</dbReference>
<evidence type="ECO:0000313" key="3">
    <source>
        <dbReference type="Proteomes" id="UP000075615"/>
    </source>
</evidence>
<feature type="transmembrane region" description="Helical" evidence="1">
    <location>
        <begin position="62"/>
        <end position="82"/>
    </location>
</feature>
<evidence type="ECO:0000256" key="1">
    <source>
        <dbReference type="SAM" id="Phobius"/>
    </source>
</evidence>
<accession>A0A150X9Q6</accession>
<name>A0A150X9Q6_9BACT</name>
<comment type="caution">
    <text evidence="2">The sequence shown here is derived from an EMBL/GenBank/DDBJ whole genome shotgun (WGS) entry which is preliminary data.</text>
</comment>
<dbReference type="AlphaFoldDB" id="A0A150X9Q6"/>
<feature type="transmembrane region" description="Helical" evidence="1">
    <location>
        <begin position="125"/>
        <end position="143"/>
    </location>
</feature>
<feature type="transmembrane region" description="Helical" evidence="1">
    <location>
        <begin position="94"/>
        <end position="113"/>
    </location>
</feature>
<organism evidence="2 3">
    <name type="scientific">Roseivirga echinicomitans</name>
    <dbReference type="NCBI Taxonomy" id="296218"/>
    <lineage>
        <taxon>Bacteria</taxon>
        <taxon>Pseudomonadati</taxon>
        <taxon>Bacteroidota</taxon>
        <taxon>Cytophagia</taxon>
        <taxon>Cytophagales</taxon>
        <taxon>Roseivirgaceae</taxon>
        <taxon>Roseivirga</taxon>
    </lineage>
</organism>
<dbReference type="STRING" id="296218.AWN68_07530"/>
<dbReference type="OrthoDB" id="1160343at2"/>
<evidence type="ECO:0008006" key="4">
    <source>
        <dbReference type="Google" id="ProtNLM"/>
    </source>
</evidence>
<sequence>MTDQKITSKYVSALVAIVFITWIIHEFAHWLTSEALGYDTIMRLNGTSLVKGQDPTDLHNTISSAAGPLITIIQGLAAYTFLRYEKWNKYIYGFLFTAFFMRFLASAMNFIMLNDEGRISAYMKLGVFTLPIMVSGLLFYMVYKTSRKYKLNWKFQALTSLIVVIALSALIFIDQYFKIQLL</sequence>